<dbReference type="InterPro" id="IPR027417">
    <property type="entry name" value="P-loop_NTPase"/>
</dbReference>
<dbReference type="GO" id="GO:0009360">
    <property type="term" value="C:DNA polymerase III complex"/>
    <property type="evidence" value="ECO:0007669"/>
    <property type="project" value="InterPro"/>
</dbReference>
<dbReference type="GO" id="GO:0003887">
    <property type="term" value="F:DNA-directed DNA polymerase activity"/>
    <property type="evidence" value="ECO:0007669"/>
    <property type="project" value="UniProtKB-KW"/>
</dbReference>
<dbReference type="InterPro" id="IPR050238">
    <property type="entry name" value="DNA_Rep/Repair_Clamp_Loader"/>
</dbReference>
<keyword evidence="4 10" id="KW-0548">Nucleotidyltransferase</keyword>
<name>A0A537LQS2_9BACT</name>
<dbReference type="FunFam" id="3.40.50.300:FF:001255">
    <property type="entry name" value="DNA polymerase III subunit delta"/>
    <property type="match status" value="1"/>
</dbReference>
<evidence type="ECO:0000313" key="12">
    <source>
        <dbReference type="Proteomes" id="UP000318661"/>
    </source>
</evidence>
<evidence type="ECO:0000313" key="10">
    <source>
        <dbReference type="EMBL" id="TMJ10282.1"/>
    </source>
</evidence>
<evidence type="ECO:0000256" key="6">
    <source>
        <dbReference type="ARBA" id="ARBA00022932"/>
    </source>
</evidence>
<feature type="domain" description="DNA polymerase III delta subunit C-terminal" evidence="8">
    <location>
        <begin position="222"/>
        <end position="334"/>
    </location>
</feature>
<evidence type="ECO:0000256" key="7">
    <source>
        <dbReference type="ARBA" id="ARBA00049244"/>
    </source>
</evidence>
<dbReference type="Gene3D" id="1.20.272.10">
    <property type="match status" value="1"/>
</dbReference>
<dbReference type="Proteomes" id="UP000315217">
    <property type="component" value="Unassembled WGS sequence"/>
</dbReference>
<dbReference type="Gene3D" id="3.40.50.300">
    <property type="entry name" value="P-loop containing nucleotide triphosphate hydrolases"/>
    <property type="match status" value="1"/>
</dbReference>
<dbReference type="NCBIfam" id="TIGR00678">
    <property type="entry name" value="holB"/>
    <property type="match status" value="1"/>
</dbReference>
<evidence type="ECO:0000313" key="9">
    <source>
        <dbReference type="EMBL" id="TMJ09534.1"/>
    </source>
</evidence>
<dbReference type="GO" id="GO:0003677">
    <property type="term" value="F:DNA binding"/>
    <property type="evidence" value="ECO:0007669"/>
    <property type="project" value="InterPro"/>
</dbReference>
<dbReference type="Pfam" id="PF09115">
    <property type="entry name" value="DNApol3-delta_C"/>
    <property type="match status" value="1"/>
</dbReference>
<accession>A0A537LQS2</accession>
<dbReference type="EMBL" id="VBAJ01000016">
    <property type="protein sequence ID" value="TMJ10282.1"/>
    <property type="molecule type" value="Genomic_DNA"/>
</dbReference>
<dbReference type="EC" id="2.7.7.7" evidence="1"/>
<dbReference type="SUPFAM" id="SSF52540">
    <property type="entry name" value="P-loop containing nucleoside triphosphate hydrolases"/>
    <property type="match status" value="1"/>
</dbReference>
<keyword evidence="6" id="KW-0239">DNA-directed DNA polymerase</keyword>
<reference evidence="11 12" key="1">
    <citation type="journal article" date="2019" name="Nat. Microbiol.">
        <title>Mediterranean grassland soil C-N compound turnover is dependent on rainfall and depth, and is mediated by genomically divergent microorganisms.</title>
        <authorList>
            <person name="Diamond S."/>
            <person name="Andeer P.F."/>
            <person name="Li Z."/>
            <person name="Crits-Christoph A."/>
            <person name="Burstein D."/>
            <person name="Anantharaman K."/>
            <person name="Lane K.R."/>
            <person name="Thomas B.C."/>
            <person name="Pan C."/>
            <person name="Northen T.R."/>
            <person name="Banfield J.F."/>
        </authorList>
    </citation>
    <scope>NUCLEOTIDE SEQUENCE [LARGE SCALE GENOMIC DNA]</scope>
    <source>
        <strain evidence="9">NP_1</strain>
        <strain evidence="10">NP_2</strain>
    </source>
</reference>
<keyword evidence="5" id="KW-0235">DNA replication</keyword>
<dbReference type="EMBL" id="VBAI01000157">
    <property type="protein sequence ID" value="TMJ09534.1"/>
    <property type="molecule type" value="Genomic_DNA"/>
</dbReference>
<organism evidence="10 12">
    <name type="scientific">Candidatus Segetimicrobium genomatis</name>
    <dbReference type="NCBI Taxonomy" id="2569760"/>
    <lineage>
        <taxon>Bacteria</taxon>
        <taxon>Bacillati</taxon>
        <taxon>Candidatus Sysuimicrobiota</taxon>
        <taxon>Candidatus Sysuimicrobiia</taxon>
        <taxon>Candidatus Sysuimicrobiales</taxon>
        <taxon>Candidatus Segetimicrobiaceae</taxon>
        <taxon>Candidatus Segetimicrobium</taxon>
    </lineage>
</organism>
<dbReference type="Proteomes" id="UP000318661">
    <property type="component" value="Unassembled WGS sequence"/>
</dbReference>
<evidence type="ECO:0000256" key="1">
    <source>
        <dbReference type="ARBA" id="ARBA00012417"/>
    </source>
</evidence>
<sequence>MPFRDLVNQDHAVLLLRTAVRSSRVSHAYLFVGPRGVGRHRTAIAFAQLLNCERANSDACGQCRACTLIASGQHPDVRVVDVAGGRVLDPEDTTKTGIGIKQVLALRREVVYPPYQGRWKVYVLADAETMTTEAANSLLKVLEEPPDRVVIILIAESTVPLLPTVVSRCQLVRFSLIPAPAIERALVERHGVPKGRARFVAALSGGELGRAVRWVTSEETQQRRERILDLLERLEGADPLDRLDAAEEFSKDKDDLPELLEIALYWYRDILVWQQTGEDDRLINLDRRDRIVALAPTLSPALLNARIQAVEDAGDALERNVHPRLLLETLFLRIAPPPAPTRR</sequence>
<dbReference type="AlphaFoldDB" id="A0A537LQS2"/>
<protein>
    <recommendedName>
        <fullName evidence="2">DNA polymerase III subunit delta'</fullName>
        <ecNumber evidence="1">2.7.7.7</ecNumber>
    </recommendedName>
</protein>
<dbReference type="GO" id="GO:0008408">
    <property type="term" value="F:3'-5' exonuclease activity"/>
    <property type="evidence" value="ECO:0007669"/>
    <property type="project" value="InterPro"/>
</dbReference>
<proteinExistence type="predicted"/>
<evidence type="ECO:0000256" key="3">
    <source>
        <dbReference type="ARBA" id="ARBA00022679"/>
    </source>
</evidence>
<dbReference type="InterPro" id="IPR004622">
    <property type="entry name" value="DNA_pol_HolB"/>
</dbReference>
<dbReference type="PANTHER" id="PTHR11669">
    <property type="entry name" value="REPLICATION FACTOR C / DNA POLYMERASE III GAMMA-TAU SUBUNIT"/>
    <property type="match status" value="1"/>
</dbReference>
<gene>
    <name evidence="10" type="primary">holB</name>
    <name evidence="9" type="ORF">E6G98_09360</name>
    <name evidence="10" type="ORF">E6G99_00995</name>
</gene>
<dbReference type="SUPFAM" id="SSF48019">
    <property type="entry name" value="post-AAA+ oligomerization domain-like"/>
    <property type="match status" value="1"/>
</dbReference>
<dbReference type="GO" id="GO:0006261">
    <property type="term" value="P:DNA-templated DNA replication"/>
    <property type="evidence" value="ECO:0007669"/>
    <property type="project" value="TreeGrafter"/>
</dbReference>
<evidence type="ECO:0000313" key="11">
    <source>
        <dbReference type="Proteomes" id="UP000315217"/>
    </source>
</evidence>
<dbReference type="InterPro" id="IPR008921">
    <property type="entry name" value="DNA_pol3_clamp-load_cplx_C"/>
</dbReference>
<dbReference type="InterPro" id="IPR015199">
    <property type="entry name" value="DNA_pol_III_delta_C"/>
</dbReference>
<comment type="catalytic activity">
    <reaction evidence="7">
        <text>DNA(n) + a 2'-deoxyribonucleoside 5'-triphosphate = DNA(n+1) + diphosphate</text>
        <dbReference type="Rhea" id="RHEA:22508"/>
        <dbReference type="Rhea" id="RHEA-COMP:17339"/>
        <dbReference type="Rhea" id="RHEA-COMP:17340"/>
        <dbReference type="ChEBI" id="CHEBI:33019"/>
        <dbReference type="ChEBI" id="CHEBI:61560"/>
        <dbReference type="ChEBI" id="CHEBI:173112"/>
        <dbReference type="EC" id="2.7.7.7"/>
    </reaction>
</comment>
<evidence type="ECO:0000256" key="4">
    <source>
        <dbReference type="ARBA" id="ARBA00022695"/>
    </source>
</evidence>
<dbReference type="Pfam" id="PF13177">
    <property type="entry name" value="DNA_pol3_delta2"/>
    <property type="match status" value="1"/>
</dbReference>
<evidence type="ECO:0000256" key="5">
    <source>
        <dbReference type="ARBA" id="ARBA00022705"/>
    </source>
</evidence>
<evidence type="ECO:0000256" key="2">
    <source>
        <dbReference type="ARBA" id="ARBA00014363"/>
    </source>
</evidence>
<comment type="caution">
    <text evidence="10">The sequence shown here is derived from an EMBL/GenBank/DDBJ whole genome shotgun (WGS) entry which is preliminary data.</text>
</comment>
<evidence type="ECO:0000259" key="8">
    <source>
        <dbReference type="Pfam" id="PF09115"/>
    </source>
</evidence>
<dbReference type="PANTHER" id="PTHR11669:SF8">
    <property type="entry name" value="DNA POLYMERASE III SUBUNIT DELTA"/>
    <property type="match status" value="1"/>
</dbReference>
<keyword evidence="3 10" id="KW-0808">Transferase</keyword>